<protein>
    <recommendedName>
        <fullName evidence="4">Secreted protein</fullName>
    </recommendedName>
</protein>
<dbReference type="EMBL" id="JAHQIW010000072">
    <property type="protein sequence ID" value="KAJ1345829.1"/>
    <property type="molecule type" value="Genomic_DNA"/>
</dbReference>
<dbReference type="AlphaFoldDB" id="A0AAD5MDA5"/>
<accession>A0AAD5MDA5</accession>
<reference evidence="2" key="1">
    <citation type="submission" date="2021-06" db="EMBL/GenBank/DDBJ databases">
        <title>Parelaphostrongylus tenuis whole genome reference sequence.</title>
        <authorList>
            <person name="Garwood T.J."/>
            <person name="Larsen P.A."/>
            <person name="Fountain-Jones N.M."/>
            <person name="Garbe J.R."/>
            <person name="Macchietto M.G."/>
            <person name="Kania S.A."/>
            <person name="Gerhold R.W."/>
            <person name="Richards J.E."/>
            <person name="Wolf T.M."/>
        </authorList>
    </citation>
    <scope>NUCLEOTIDE SEQUENCE</scope>
    <source>
        <strain evidence="2">MNPRO001-30</strain>
        <tissue evidence="2">Meninges</tissue>
    </source>
</reference>
<keyword evidence="3" id="KW-1185">Reference proteome</keyword>
<sequence length="223" mass="23674">MAGYLTSPLMVSLLATISTVFGCGVMPPGQVRTISFTVTGFTLPVAMVYTEAPAISAQIPGIATSEAAAKAFVERLVMQTVFDVLEGQGHSALLPDAVISSILSQLSVQVNYNPMKCQMTVKPEDMPGEDKVSCIIVGSTVTGICTTTDQGRDSKCLTTVPRMVTVTPVPDTHLKISGTISTTNIIMASWSRAMWQNVVNRAIRMLAWGPFGSHFISASATVN</sequence>
<comment type="caution">
    <text evidence="2">The sequence shown here is derived from an EMBL/GenBank/DDBJ whole genome shotgun (WGS) entry which is preliminary data.</text>
</comment>
<evidence type="ECO:0000313" key="2">
    <source>
        <dbReference type="EMBL" id="KAJ1345829.1"/>
    </source>
</evidence>
<proteinExistence type="predicted"/>
<gene>
    <name evidence="2" type="ORF">KIN20_000449</name>
</gene>
<keyword evidence="1" id="KW-0732">Signal</keyword>
<feature type="chain" id="PRO_5042013289" description="Secreted protein" evidence="1">
    <location>
        <begin position="23"/>
        <end position="223"/>
    </location>
</feature>
<feature type="signal peptide" evidence="1">
    <location>
        <begin position="1"/>
        <end position="22"/>
    </location>
</feature>
<name>A0AAD5MDA5_PARTN</name>
<evidence type="ECO:0000313" key="3">
    <source>
        <dbReference type="Proteomes" id="UP001196413"/>
    </source>
</evidence>
<organism evidence="2 3">
    <name type="scientific">Parelaphostrongylus tenuis</name>
    <name type="common">Meningeal worm</name>
    <dbReference type="NCBI Taxonomy" id="148309"/>
    <lineage>
        <taxon>Eukaryota</taxon>
        <taxon>Metazoa</taxon>
        <taxon>Ecdysozoa</taxon>
        <taxon>Nematoda</taxon>
        <taxon>Chromadorea</taxon>
        <taxon>Rhabditida</taxon>
        <taxon>Rhabditina</taxon>
        <taxon>Rhabditomorpha</taxon>
        <taxon>Strongyloidea</taxon>
        <taxon>Metastrongylidae</taxon>
        <taxon>Parelaphostrongylus</taxon>
    </lineage>
</organism>
<dbReference type="Proteomes" id="UP001196413">
    <property type="component" value="Unassembled WGS sequence"/>
</dbReference>
<evidence type="ECO:0008006" key="4">
    <source>
        <dbReference type="Google" id="ProtNLM"/>
    </source>
</evidence>
<evidence type="ECO:0000256" key="1">
    <source>
        <dbReference type="SAM" id="SignalP"/>
    </source>
</evidence>